<evidence type="ECO:0000256" key="6">
    <source>
        <dbReference type="ARBA" id="ARBA00022692"/>
    </source>
</evidence>
<keyword evidence="8 13" id="KW-1133">Transmembrane helix</keyword>
<comment type="function">
    <text evidence="1">Membrane-anchoring subunit of succinate dehydrogenase (SDH).</text>
</comment>
<dbReference type="InterPro" id="IPR014314">
    <property type="entry name" value="Succ_DH_cytb556"/>
</dbReference>
<dbReference type="RefSeq" id="WP_088917690.1">
    <property type="nucleotide sequence ID" value="NZ_CP018632.1"/>
</dbReference>
<feature type="transmembrane region" description="Helical" evidence="13">
    <location>
        <begin position="20"/>
        <end position="45"/>
    </location>
</feature>
<dbReference type="PANTHER" id="PTHR10978">
    <property type="entry name" value="SUCCINATE DEHYDROGENASE CYTOCHROME B560 SUBUNIT"/>
    <property type="match status" value="1"/>
</dbReference>
<feature type="binding site" description="axial binding residue" evidence="12">
    <location>
        <position position="82"/>
    </location>
    <ligand>
        <name>heme</name>
        <dbReference type="ChEBI" id="CHEBI:30413"/>
        <note>ligand shared with second transmembrane subunit</note>
    </ligand>
    <ligandPart>
        <name>Fe</name>
        <dbReference type="ChEBI" id="CHEBI:18248"/>
    </ligandPart>
</feature>
<evidence type="ECO:0000256" key="4">
    <source>
        <dbReference type="ARBA" id="ARBA00020076"/>
    </source>
</evidence>
<dbReference type="GO" id="GO:0009055">
    <property type="term" value="F:electron transfer activity"/>
    <property type="evidence" value="ECO:0007669"/>
    <property type="project" value="InterPro"/>
</dbReference>
<dbReference type="Gene3D" id="1.20.1300.10">
    <property type="entry name" value="Fumarate reductase/succinate dehydrogenase, transmembrane subunit"/>
    <property type="match status" value="1"/>
</dbReference>
<dbReference type="GO" id="GO:0046872">
    <property type="term" value="F:metal ion binding"/>
    <property type="evidence" value="ECO:0007669"/>
    <property type="project" value="UniProtKB-KW"/>
</dbReference>
<dbReference type="GO" id="GO:0016020">
    <property type="term" value="C:membrane"/>
    <property type="evidence" value="ECO:0007669"/>
    <property type="project" value="UniProtKB-SubCell"/>
</dbReference>
<keyword evidence="9 12" id="KW-0408">Iron</keyword>
<evidence type="ECO:0000256" key="13">
    <source>
        <dbReference type="SAM" id="Phobius"/>
    </source>
</evidence>
<protein>
    <recommendedName>
        <fullName evidence="4">Succinate dehydrogenase cytochrome b556 subunit</fullName>
    </recommendedName>
</protein>
<evidence type="ECO:0000256" key="10">
    <source>
        <dbReference type="ARBA" id="ARBA00023136"/>
    </source>
</evidence>
<dbReference type="AlphaFoldDB" id="A0A2Z2NRL5"/>
<keyword evidence="7 12" id="KW-0479">Metal-binding</keyword>
<evidence type="ECO:0000256" key="1">
    <source>
        <dbReference type="ARBA" id="ARBA00004050"/>
    </source>
</evidence>
<dbReference type="InterPro" id="IPR000701">
    <property type="entry name" value="SuccDH_FuR_B_TM-su"/>
</dbReference>
<dbReference type="CDD" id="cd03499">
    <property type="entry name" value="SQR_TypeC_SdhC"/>
    <property type="match status" value="1"/>
</dbReference>
<dbReference type="Pfam" id="PF01127">
    <property type="entry name" value="Sdh_cyt"/>
    <property type="match status" value="1"/>
</dbReference>
<dbReference type="Proteomes" id="UP000250079">
    <property type="component" value="Chromosome"/>
</dbReference>
<evidence type="ECO:0000256" key="7">
    <source>
        <dbReference type="ARBA" id="ARBA00022723"/>
    </source>
</evidence>
<keyword evidence="5 12" id="KW-0349">Heme</keyword>
<dbReference type="PIRSF" id="PIRSF000178">
    <property type="entry name" value="SDH_cyt_b560"/>
    <property type="match status" value="1"/>
</dbReference>
<keyword evidence="6 13" id="KW-0812">Transmembrane</keyword>
<evidence type="ECO:0000313" key="15">
    <source>
        <dbReference type="Proteomes" id="UP000250079"/>
    </source>
</evidence>
<dbReference type="InterPro" id="IPR018495">
    <property type="entry name" value="Succ_DH_cyt_bsu_CS"/>
</dbReference>
<name>A0A2Z2NRL5_9GAMM</name>
<keyword evidence="15" id="KW-1185">Reference proteome</keyword>
<feature type="transmembrane region" description="Helical" evidence="13">
    <location>
        <begin position="66"/>
        <end position="83"/>
    </location>
</feature>
<evidence type="ECO:0000313" key="14">
    <source>
        <dbReference type="EMBL" id="ASJ72378.1"/>
    </source>
</evidence>
<dbReference type="NCBIfam" id="TIGR02970">
    <property type="entry name" value="succ_dehyd_cytB"/>
    <property type="match status" value="1"/>
</dbReference>
<reference evidence="14 15" key="1">
    <citation type="submission" date="2016-12" db="EMBL/GenBank/DDBJ databases">
        <authorList>
            <person name="Song W.-J."/>
            <person name="Kurnit D.M."/>
        </authorList>
    </citation>
    <scope>NUCLEOTIDE SEQUENCE [LARGE SCALE GENOMIC DNA]</scope>
    <source>
        <strain evidence="14 15">IMCC3135</strain>
    </source>
</reference>
<evidence type="ECO:0000256" key="8">
    <source>
        <dbReference type="ARBA" id="ARBA00022989"/>
    </source>
</evidence>
<sequence>MAWNDTRPLSPHLQHYKLPLTAYLSVAHRAAGIINSVAIALLVLLIASAAGTPENYEFMSGIANSWFGKLAMFGFTLSLYYHMANGIRHLFWDVGHGFELETARKSGIACMAVAGVLSVITWMVALAA</sequence>
<comment type="cofactor">
    <cofactor evidence="12">
        <name>heme</name>
        <dbReference type="ChEBI" id="CHEBI:30413"/>
    </cofactor>
    <text evidence="12">The heme is bound between the two transmembrane subunits.</text>
</comment>
<dbReference type="InterPro" id="IPR034804">
    <property type="entry name" value="SQR/QFR_C/D"/>
</dbReference>
<dbReference type="EMBL" id="CP018632">
    <property type="protein sequence ID" value="ASJ72378.1"/>
    <property type="molecule type" value="Genomic_DNA"/>
</dbReference>
<keyword evidence="10 13" id="KW-0472">Membrane</keyword>
<dbReference type="OrthoDB" id="9799441at2"/>
<dbReference type="GO" id="GO:0006099">
    <property type="term" value="P:tricarboxylic acid cycle"/>
    <property type="evidence" value="ECO:0007669"/>
    <property type="project" value="InterPro"/>
</dbReference>
<evidence type="ECO:0000256" key="5">
    <source>
        <dbReference type="ARBA" id="ARBA00022617"/>
    </source>
</evidence>
<dbReference type="SUPFAM" id="SSF81343">
    <property type="entry name" value="Fumarate reductase respiratory complex transmembrane subunits"/>
    <property type="match status" value="1"/>
</dbReference>
<evidence type="ECO:0000256" key="3">
    <source>
        <dbReference type="ARBA" id="ARBA00007244"/>
    </source>
</evidence>
<dbReference type="KEGG" id="gai:IMCC3135_11440"/>
<gene>
    <name evidence="14" type="primary">sdhC</name>
    <name evidence="14" type="ORF">IMCC3135_11440</name>
</gene>
<proteinExistence type="inferred from homology"/>
<accession>A0A2Z2NRL5</accession>
<feature type="transmembrane region" description="Helical" evidence="13">
    <location>
        <begin position="106"/>
        <end position="127"/>
    </location>
</feature>
<evidence type="ECO:0000256" key="9">
    <source>
        <dbReference type="ARBA" id="ARBA00023004"/>
    </source>
</evidence>
<organism evidence="14 15">
    <name type="scientific">Granulosicoccus antarcticus IMCC3135</name>
    <dbReference type="NCBI Taxonomy" id="1192854"/>
    <lineage>
        <taxon>Bacteria</taxon>
        <taxon>Pseudomonadati</taxon>
        <taxon>Pseudomonadota</taxon>
        <taxon>Gammaproteobacteria</taxon>
        <taxon>Chromatiales</taxon>
        <taxon>Granulosicoccaceae</taxon>
        <taxon>Granulosicoccus</taxon>
    </lineage>
</organism>
<evidence type="ECO:0000256" key="11">
    <source>
        <dbReference type="ARBA" id="ARBA00025912"/>
    </source>
</evidence>
<comment type="subcellular location">
    <subcellularLocation>
        <location evidence="2">Membrane</location>
        <topology evidence="2">Multi-pass membrane protein</topology>
    </subcellularLocation>
</comment>
<comment type="similarity">
    <text evidence="3">Belongs to the cytochrome b560 family.</text>
</comment>
<evidence type="ECO:0000256" key="12">
    <source>
        <dbReference type="PIRSR" id="PIRSR000178-1"/>
    </source>
</evidence>
<comment type="subunit">
    <text evidence="11">Part of an enzyme complex containing four subunits: a flavoprotein, an iron-sulfur protein, plus two membrane-anchoring proteins, SdhC and SdhD. The complex can form homotrimers.</text>
</comment>
<dbReference type="PROSITE" id="PS01001">
    <property type="entry name" value="SDH_CYT_2"/>
    <property type="match status" value="1"/>
</dbReference>
<dbReference type="PANTHER" id="PTHR10978:SF5">
    <property type="entry name" value="SUCCINATE DEHYDROGENASE CYTOCHROME B560 SUBUNIT, MITOCHONDRIAL"/>
    <property type="match status" value="1"/>
</dbReference>
<evidence type="ECO:0000256" key="2">
    <source>
        <dbReference type="ARBA" id="ARBA00004141"/>
    </source>
</evidence>